<dbReference type="InterPro" id="IPR012171">
    <property type="entry name" value="Fatty_acid_desaturase"/>
</dbReference>
<reference evidence="5" key="1">
    <citation type="journal article" date="2016" name="Genome Announc.">
        <title>Genome sequence of Ustilaginoidea virens IPU010, a rice pathogenic fungus causing false smut.</title>
        <authorList>
            <person name="Kumagai T."/>
            <person name="Ishii T."/>
            <person name="Terai G."/>
            <person name="Umemura M."/>
            <person name="Machida M."/>
            <person name="Asai K."/>
        </authorList>
    </citation>
    <scope>NUCLEOTIDE SEQUENCE [LARGE SCALE GENOMIC DNA]</scope>
    <source>
        <strain evidence="5">IPU010</strain>
    </source>
</reference>
<dbReference type="AlphaFoldDB" id="A0A1B5KXS0"/>
<accession>A0A1B5KXS0</accession>
<name>A0A1B5KXS0_USTVR</name>
<feature type="transmembrane region" description="Helical" evidence="2">
    <location>
        <begin position="51"/>
        <end position="68"/>
    </location>
</feature>
<protein>
    <recommendedName>
        <fullName evidence="3">Fatty acid desaturase domain-containing protein</fullName>
    </recommendedName>
</protein>
<proteinExistence type="predicted"/>
<feature type="transmembrane region" description="Helical" evidence="2">
    <location>
        <begin position="108"/>
        <end position="128"/>
    </location>
</feature>
<sequence length="384" mass="43310">MPTTTVRPRTRTAPQAGSEKTPDLQLLRRAVPKHCFQASNTTSALYALRDLAAVCVLSLLLSLVPHVASAPARWALWTLGSFLQGLFFTGIWIVAHECGHEALFTARWLNDAVGFVLHSLLLVPFFSWKYTHARHHRYTNHMEKDTAFVPHQSRQALWRSRLGALLGLAEDSPVQNTLLLLGHQLLGWPMYMLAYVSAGPQSGFRPRRLPLRSHFNPKSGFFTPKEQPFVLLSDLGIGLVAAALWLAARRVGCATVLAAYVVPYLWVNHWIVAITFLHHTHHSVHHYKSETWTYTDGALSTVDRDFGFVGKHIFHGIIEFHVVHHLFPRIPFFHAEEATESLKSVLGDRYVSDPSPFLQSLWKTFATCTFVAEKTAPGVMEWVQ</sequence>
<comment type="caution">
    <text evidence="4">The sequence shown here is derived from an EMBL/GenBank/DDBJ whole genome shotgun (WGS) entry which is preliminary data.</text>
</comment>
<dbReference type="Pfam" id="PF00487">
    <property type="entry name" value="FA_desaturase"/>
    <property type="match status" value="1"/>
</dbReference>
<dbReference type="EMBL" id="BBTG02000038">
    <property type="protein sequence ID" value="GAO15854.1"/>
    <property type="molecule type" value="Genomic_DNA"/>
</dbReference>
<feature type="region of interest" description="Disordered" evidence="1">
    <location>
        <begin position="1"/>
        <end position="20"/>
    </location>
</feature>
<keyword evidence="2" id="KW-1133">Transmembrane helix</keyword>
<feature type="transmembrane region" description="Helical" evidence="2">
    <location>
        <begin position="229"/>
        <end position="248"/>
    </location>
</feature>
<evidence type="ECO:0000313" key="4">
    <source>
        <dbReference type="EMBL" id="GAO15854.1"/>
    </source>
</evidence>
<dbReference type="GO" id="GO:0006629">
    <property type="term" value="P:lipid metabolic process"/>
    <property type="evidence" value="ECO:0007669"/>
    <property type="project" value="InterPro"/>
</dbReference>
<organism evidence="4 5">
    <name type="scientific">Ustilaginoidea virens</name>
    <name type="common">Rice false smut fungus</name>
    <name type="synonym">Villosiclava virens</name>
    <dbReference type="NCBI Taxonomy" id="1159556"/>
    <lineage>
        <taxon>Eukaryota</taxon>
        <taxon>Fungi</taxon>
        <taxon>Dikarya</taxon>
        <taxon>Ascomycota</taxon>
        <taxon>Pezizomycotina</taxon>
        <taxon>Sordariomycetes</taxon>
        <taxon>Hypocreomycetidae</taxon>
        <taxon>Hypocreales</taxon>
        <taxon>Clavicipitaceae</taxon>
        <taxon>Ustilaginoidea</taxon>
    </lineage>
</organism>
<feature type="compositionally biased region" description="Low complexity" evidence="1">
    <location>
        <begin position="1"/>
        <end position="14"/>
    </location>
</feature>
<dbReference type="GO" id="GO:0016491">
    <property type="term" value="F:oxidoreductase activity"/>
    <property type="evidence" value="ECO:0007669"/>
    <property type="project" value="InterPro"/>
</dbReference>
<keyword evidence="2" id="KW-0812">Transmembrane</keyword>
<feature type="domain" description="Fatty acid desaturase" evidence="3">
    <location>
        <begin position="73"/>
        <end position="351"/>
    </location>
</feature>
<evidence type="ECO:0000259" key="3">
    <source>
        <dbReference type="Pfam" id="PF00487"/>
    </source>
</evidence>
<feature type="transmembrane region" description="Helical" evidence="2">
    <location>
        <begin position="254"/>
        <end position="277"/>
    </location>
</feature>
<gene>
    <name evidence="4" type="ORF">UVI_02051640</name>
</gene>
<feature type="transmembrane region" description="Helical" evidence="2">
    <location>
        <begin position="74"/>
        <end position="96"/>
    </location>
</feature>
<evidence type="ECO:0000256" key="2">
    <source>
        <dbReference type="SAM" id="Phobius"/>
    </source>
</evidence>
<dbReference type="CDD" id="cd03507">
    <property type="entry name" value="Delta12-FADS-like"/>
    <property type="match status" value="1"/>
</dbReference>
<evidence type="ECO:0000313" key="5">
    <source>
        <dbReference type="Proteomes" id="UP000054053"/>
    </source>
</evidence>
<evidence type="ECO:0000256" key="1">
    <source>
        <dbReference type="SAM" id="MobiDB-lite"/>
    </source>
</evidence>
<dbReference type="PANTHER" id="PTHR32100">
    <property type="entry name" value="OMEGA-6 FATTY ACID DESATURASE, CHLOROPLASTIC"/>
    <property type="match status" value="1"/>
</dbReference>
<dbReference type="Proteomes" id="UP000054053">
    <property type="component" value="Unassembled WGS sequence"/>
</dbReference>
<keyword evidence="2" id="KW-0472">Membrane</keyword>
<dbReference type="InterPro" id="IPR005804">
    <property type="entry name" value="FA_desaturase_dom"/>
</dbReference>